<dbReference type="KEGG" id="hprf:HLPR_14930"/>
<dbReference type="GO" id="GO:0005524">
    <property type="term" value="F:ATP binding"/>
    <property type="evidence" value="ECO:0007669"/>
    <property type="project" value="UniProtKB-KW"/>
</dbReference>
<dbReference type="NCBIfam" id="TIGR00744">
    <property type="entry name" value="ROK_glcA_fam"/>
    <property type="match status" value="1"/>
</dbReference>
<evidence type="ECO:0000256" key="1">
    <source>
        <dbReference type="ARBA" id="ARBA00006479"/>
    </source>
</evidence>
<name>A0AAU9EEN9_9FIRM</name>
<protein>
    <recommendedName>
        <fullName evidence="2">Glucokinase</fullName>
    </recommendedName>
    <alternativeName>
        <fullName evidence="7">Glucose kinase</fullName>
    </alternativeName>
</protein>
<dbReference type="Pfam" id="PF00480">
    <property type="entry name" value="ROK"/>
    <property type="match status" value="1"/>
</dbReference>
<dbReference type="InterPro" id="IPR004654">
    <property type="entry name" value="ROK_glcA"/>
</dbReference>
<dbReference type="GO" id="GO:0004340">
    <property type="term" value="F:glucokinase activity"/>
    <property type="evidence" value="ECO:0007669"/>
    <property type="project" value="InterPro"/>
</dbReference>
<gene>
    <name evidence="8" type="ORF">HLPR_14930</name>
</gene>
<evidence type="ECO:0000256" key="5">
    <source>
        <dbReference type="ARBA" id="ARBA00022777"/>
    </source>
</evidence>
<organism evidence="8 9">
    <name type="scientific">Helicovermis profundi</name>
    <dbReference type="NCBI Taxonomy" id="3065157"/>
    <lineage>
        <taxon>Bacteria</taxon>
        <taxon>Bacillati</taxon>
        <taxon>Bacillota</taxon>
        <taxon>Clostridia</taxon>
        <taxon>Helicovermis</taxon>
    </lineage>
</organism>
<accession>A0AAU9EEN9</accession>
<evidence type="ECO:0000256" key="3">
    <source>
        <dbReference type="ARBA" id="ARBA00022679"/>
    </source>
</evidence>
<keyword evidence="4" id="KW-0547">Nucleotide-binding</keyword>
<dbReference type="InterPro" id="IPR000600">
    <property type="entry name" value="ROK"/>
</dbReference>
<evidence type="ECO:0000256" key="4">
    <source>
        <dbReference type="ARBA" id="ARBA00022741"/>
    </source>
</evidence>
<comment type="similarity">
    <text evidence="1">Belongs to the ROK (NagC/XylR) family.</text>
</comment>
<reference evidence="8 9" key="1">
    <citation type="submission" date="2023-08" db="EMBL/GenBank/DDBJ databases">
        <title>Helicovermis profunda gen. nov., sp. nov., a novel mesophilic, fermentative bacterium within the Bacillota from a deep-sea hydrothermal vent chimney.</title>
        <authorList>
            <person name="Miyazaki U."/>
            <person name="Mizutani D."/>
            <person name="Hashimoto Y."/>
            <person name="Tame A."/>
            <person name="Sawayama S."/>
            <person name="Miyazaki J."/>
            <person name="Takai K."/>
            <person name="Nakagawa S."/>
        </authorList>
    </citation>
    <scope>NUCLEOTIDE SEQUENCE [LARGE SCALE GENOMIC DNA]</scope>
    <source>
        <strain evidence="8 9">S502</strain>
    </source>
</reference>
<dbReference type="AlphaFoldDB" id="A0AAU9EEN9"/>
<evidence type="ECO:0000256" key="7">
    <source>
        <dbReference type="ARBA" id="ARBA00032386"/>
    </source>
</evidence>
<keyword evidence="9" id="KW-1185">Reference proteome</keyword>
<evidence type="ECO:0000313" key="8">
    <source>
        <dbReference type="EMBL" id="BEP29162.1"/>
    </source>
</evidence>
<dbReference type="PANTHER" id="PTHR18964">
    <property type="entry name" value="ROK (REPRESSOR, ORF, KINASE) FAMILY"/>
    <property type="match status" value="1"/>
</dbReference>
<proteinExistence type="inferred from homology"/>
<dbReference type="Proteomes" id="UP001321786">
    <property type="component" value="Chromosome"/>
</dbReference>
<dbReference type="InterPro" id="IPR043129">
    <property type="entry name" value="ATPase_NBD"/>
</dbReference>
<evidence type="ECO:0000256" key="6">
    <source>
        <dbReference type="ARBA" id="ARBA00022840"/>
    </source>
</evidence>
<dbReference type="EMBL" id="AP028654">
    <property type="protein sequence ID" value="BEP29162.1"/>
    <property type="molecule type" value="Genomic_DNA"/>
</dbReference>
<sequence length="314" mass="34530">MYIGIDLGGTNLVVGLVNDDGEILERITKKTRVKNGATEIIKDMIEAIKEIIDKTHAEIKSIGIGIPGLVDKENGVVSECVNLNWHGIHIKKEIEKELNTSVFIDNDATVASLAEYVKGSLRNTDTSILITLGTGIGGGFIINKKVYSGANGIASEIGHMVLGENFYNCNCGRNGCFETFSSASAIVKYASKLLEENKEKENSELVKFYNSNEEITSKIVFDFAKKNDEYANIIVERFSKYIAKAIVNLMVIIDPEIISFGGGVSHAGEFMLKKIREEFEKERIFKNVVPPKFVLAEMGNDAGIVGAAFLNKYQ</sequence>
<dbReference type="SUPFAM" id="SSF53067">
    <property type="entry name" value="Actin-like ATPase domain"/>
    <property type="match status" value="1"/>
</dbReference>
<dbReference type="Gene3D" id="3.30.420.40">
    <property type="match status" value="2"/>
</dbReference>
<dbReference type="GO" id="GO:0005737">
    <property type="term" value="C:cytoplasm"/>
    <property type="evidence" value="ECO:0007669"/>
    <property type="project" value="InterPro"/>
</dbReference>
<dbReference type="GO" id="GO:0006096">
    <property type="term" value="P:glycolytic process"/>
    <property type="evidence" value="ECO:0007669"/>
    <property type="project" value="InterPro"/>
</dbReference>
<keyword evidence="6" id="KW-0067">ATP-binding</keyword>
<keyword evidence="5" id="KW-0418">Kinase</keyword>
<evidence type="ECO:0000313" key="9">
    <source>
        <dbReference type="Proteomes" id="UP001321786"/>
    </source>
</evidence>
<evidence type="ECO:0000256" key="2">
    <source>
        <dbReference type="ARBA" id="ARBA00014701"/>
    </source>
</evidence>
<dbReference type="RefSeq" id="WP_338534830.1">
    <property type="nucleotide sequence ID" value="NZ_AP028654.1"/>
</dbReference>
<dbReference type="PANTHER" id="PTHR18964:SF149">
    <property type="entry name" value="BIFUNCTIONAL UDP-N-ACETYLGLUCOSAMINE 2-EPIMERASE_N-ACETYLMANNOSAMINE KINASE"/>
    <property type="match status" value="1"/>
</dbReference>
<keyword evidence="3" id="KW-0808">Transferase</keyword>